<dbReference type="InterPro" id="IPR035644">
    <property type="entry name" value="MraZ_C"/>
</dbReference>
<dbReference type="Proteomes" id="UP000249762">
    <property type="component" value="Unassembled WGS sequence"/>
</dbReference>
<evidence type="ECO:0000256" key="3">
    <source>
        <dbReference type="ARBA" id="ARBA00022737"/>
    </source>
</evidence>
<evidence type="ECO:0000256" key="7">
    <source>
        <dbReference type="PROSITE-ProRule" id="PRU01076"/>
    </source>
</evidence>
<dbReference type="PANTHER" id="PTHR34701:SF1">
    <property type="entry name" value="TRANSCRIPTIONAL REGULATOR MRAZ"/>
    <property type="match status" value="1"/>
</dbReference>
<dbReference type="InterPro" id="IPR007159">
    <property type="entry name" value="SpoVT-AbrB_dom"/>
</dbReference>
<keyword evidence="2" id="KW-0963">Cytoplasm</keyword>
<reference evidence="10" key="1">
    <citation type="submission" date="2018-06" db="EMBL/GenBank/DDBJ databases">
        <authorList>
            <person name="Martinez Ocampo F."/>
            <person name="Quiroz Castaneda R.E."/>
            <person name="Rojas Lopez X."/>
        </authorList>
    </citation>
    <scope>NUCLEOTIDE SEQUENCE [LARGE SCALE GENOMIC DNA]</scope>
    <source>
        <strain evidence="10">INIFAP02</strain>
    </source>
</reference>
<dbReference type="InterPro" id="IPR037914">
    <property type="entry name" value="SpoVT-AbrB_sf"/>
</dbReference>
<dbReference type="GO" id="GO:0051301">
    <property type="term" value="P:cell division"/>
    <property type="evidence" value="ECO:0007669"/>
    <property type="project" value="UniProtKB-KW"/>
</dbReference>
<dbReference type="GO" id="GO:0003700">
    <property type="term" value="F:DNA-binding transcription factor activity"/>
    <property type="evidence" value="ECO:0007669"/>
    <property type="project" value="InterPro"/>
</dbReference>
<dbReference type="AlphaFoldDB" id="A0A328PUR9"/>
<dbReference type="InterPro" id="IPR003444">
    <property type="entry name" value="MraZ"/>
</dbReference>
<dbReference type="GO" id="GO:0000976">
    <property type="term" value="F:transcription cis-regulatory region binding"/>
    <property type="evidence" value="ECO:0007669"/>
    <property type="project" value="TreeGrafter"/>
</dbReference>
<keyword evidence="10" id="KW-1185">Reference proteome</keyword>
<keyword evidence="9" id="KW-0131">Cell cycle</keyword>
<sequence length="159" mass="18878">MFKTKKDEAPLNTKNVVYRYFFSGTYVERMDNKNRIAIPIPWRHILRDKVIVTKNTNVGCLVVWTVGFFQWYANSKIESCASEQEKQQVKRMFIGSARTIDIDAKSRMCLPEDLLTMLVQQDNYLYFVGTGDYIEIWTKEMFESWKSQQMPKDYKNEDL</sequence>
<evidence type="ECO:0000256" key="6">
    <source>
        <dbReference type="ARBA" id="ARBA00023163"/>
    </source>
</evidence>
<dbReference type="PANTHER" id="PTHR34701">
    <property type="entry name" value="TRANSCRIPTIONAL REGULATOR MRAZ"/>
    <property type="match status" value="1"/>
</dbReference>
<name>A0A328PUR9_9MOLU</name>
<dbReference type="PROSITE" id="PS51740">
    <property type="entry name" value="SPOVT_ABRB"/>
    <property type="match status" value="2"/>
</dbReference>
<dbReference type="Gene3D" id="3.40.1550.20">
    <property type="entry name" value="Transcriptional regulator MraZ domain"/>
    <property type="match status" value="1"/>
</dbReference>
<evidence type="ECO:0000313" key="9">
    <source>
        <dbReference type="EMBL" id="RAO95161.1"/>
    </source>
</evidence>
<dbReference type="SUPFAM" id="SSF89447">
    <property type="entry name" value="AbrB/MazE/MraZ-like"/>
    <property type="match status" value="1"/>
</dbReference>
<dbReference type="EMBL" id="QKVO01000002">
    <property type="protein sequence ID" value="RAO95161.1"/>
    <property type="molecule type" value="Genomic_DNA"/>
</dbReference>
<evidence type="ECO:0000256" key="5">
    <source>
        <dbReference type="ARBA" id="ARBA00023125"/>
    </source>
</evidence>
<dbReference type="OrthoDB" id="9807753at2"/>
<proteinExistence type="predicted"/>
<dbReference type="GO" id="GO:2000143">
    <property type="term" value="P:negative regulation of DNA-templated transcription initiation"/>
    <property type="evidence" value="ECO:0007669"/>
    <property type="project" value="TreeGrafter"/>
</dbReference>
<keyword evidence="5 7" id="KW-0238">DNA-binding</keyword>
<keyword evidence="3" id="KW-0677">Repeat</keyword>
<protein>
    <recommendedName>
        <fullName evidence="1">Transcriptional regulator MraZ</fullName>
    </recommendedName>
</protein>
<gene>
    <name evidence="9" type="ORF">DNK47_00845</name>
</gene>
<keyword evidence="6" id="KW-0804">Transcription</keyword>
<keyword evidence="9" id="KW-0132">Cell division</keyword>
<accession>A0A328PUR9</accession>
<evidence type="ECO:0000259" key="8">
    <source>
        <dbReference type="PROSITE" id="PS51740"/>
    </source>
</evidence>
<evidence type="ECO:0000313" key="10">
    <source>
        <dbReference type="Proteomes" id="UP000249762"/>
    </source>
</evidence>
<organism evidence="9 10">
    <name type="scientific">Mycoplasma wenyonii</name>
    <dbReference type="NCBI Taxonomy" id="65123"/>
    <lineage>
        <taxon>Bacteria</taxon>
        <taxon>Bacillati</taxon>
        <taxon>Mycoplasmatota</taxon>
        <taxon>Mollicutes</taxon>
        <taxon>Mycoplasmataceae</taxon>
        <taxon>Mycoplasma</taxon>
    </lineage>
</organism>
<dbReference type="RefSeq" id="WP_112665072.1">
    <property type="nucleotide sequence ID" value="NZ_QKVO01000002.1"/>
</dbReference>
<comment type="caution">
    <text evidence="9">The sequence shown here is derived from an EMBL/GenBank/DDBJ whole genome shotgun (WGS) entry which is preliminary data.</text>
</comment>
<evidence type="ECO:0000256" key="4">
    <source>
        <dbReference type="ARBA" id="ARBA00023015"/>
    </source>
</evidence>
<dbReference type="CDD" id="cd16321">
    <property type="entry name" value="MraZ_C"/>
    <property type="match status" value="1"/>
</dbReference>
<dbReference type="Pfam" id="PF02381">
    <property type="entry name" value="MraZ"/>
    <property type="match status" value="2"/>
</dbReference>
<evidence type="ECO:0000256" key="1">
    <source>
        <dbReference type="ARBA" id="ARBA00013860"/>
    </source>
</evidence>
<dbReference type="InterPro" id="IPR038619">
    <property type="entry name" value="MraZ_sf"/>
</dbReference>
<evidence type="ECO:0000256" key="2">
    <source>
        <dbReference type="ARBA" id="ARBA00022490"/>
    </source>
</evidence>
<dbReference type="CDD" id="cd16320">
    <property type="entry name" value="MraZ_N"/>
    <property type="match status" value="1"/>
</dbReference>
<feature type="domain" description="SpoVT-AbrB" evidence="8">
    <location>
        <begin position="97"/>
        <end position="141"/>
    </location>
</feature>
<dbReference type="InterPro" id="IPR035642">
    <property type="entry name" value="MraZ_N"/>
</dbReference>
<dbReference type="InterPro" id="IPR020603">
    <property type="entry name" value="MraZ_dom"/>
</dbReference>
<feature type="domain" description="SpoVT-AbrB" evidence="8">
    <location>
        <begin position="25"/>
        <end position="68"/>
    </location>
</feature>
<keyword evidence="4" id="KW-0805">Transcription regulation</keyword>